<comment type="similarity">
    <text evidence="1 4">Belongs to the tRNA pseudouridine synthase TruA family.</text>
</comment>
<name>A0A250WQS0_9CHLO</name>
<dbReference type="GO" id="GO:0003723">
    <property type="term" value="F:RNA binding"/>
    <property type="evidence" value="ECO:0007669"/>
    <property type="project" value="InterPro"/>
</dbReference>
<proteinExistence type="inferred from homology"/>
<dbReference type="PANTHER" id="PTHR11142">
    <property type="entry name" value="PSEUDOURIDYLATE SYNTHASE"/>
    <property type="match status" value="1"/>
</dbReference>
<dbReference type="Gene3D" id="3.30.70.580">
    <property type="entry name" value="Pseudouridine synthase I, catalytic domain, N-terminal subdomain"/>
    <property type="match status" value="1"/>
</dbReference>
<sequence>MQARREEIPMASYSDVLLRLKELVSEAESQLRQSPCALADDLIKISEEIRSLSGDSHESPVDIHLVPSTSGHSTDVALQGSMKLERRRGSNKPHRELDFGKYKKRHVVLEIMYIGVRFQGFAKQDSTDNTIEAELFKALLKTRLIPSDEDIASKIQYSRCGRTDRGVSALGQVVALLLRSNGRTGKPQVSECEEMEYDRILNSALPPEIRVLGWTTAPSDFNARFSARYRQYKYFIVSHDTGDSKSTFEIDRMREAARHFIGEHDFRNFCKPDVLAVRSFQRSIMSFDIEKTDIDDPTCGAHVFALNIRGTAFLWHQVRCMAAVLLLVGRGLEEPCIVSQMLDLATTPSKPQYPMAAEEPLLLYACGFQGLTFRRSGRALETSLSTLQGVLDHHLVAAARTSVIMERIRKDCPKISSFPKTAEERHIKLAKRHREPSVEERMKKWVG</sequence>
<evidence type="ECO:0000256" key="1">
    <source>
        <dbReference type="ARBA" id="ARBA00009375"/>
    </source>
</evidence>
<keyword evidence="2 4" id="KW-0819">tRNA processing</keyword>
<dbReference type="SUPFAM" id="SSF55120">
    <property type="entry name" value="Pseudouridine synthase"/>
    <property type="match status" value="1"/>
</dbReference>
<feature type="domain" description="Pseudouridine synthase I TruA alpha/beta" evidence="5">
    <location>
        <begin position="256"/>
        <end position="368"/>
    </location>
</feature>
<organism evidence="6 7">
    <name type="scientific">Chlamydomonas eustigma</name>
    <dbReference type="NCBI Taxonomy" id="1157962"/>
    <lineage>
        <taxon>Eukaryota</taxon>
        <taxon>Viridiplantae</taxon>
        <taxon>Chlorophyta</taxon>
        <taxon>core chlorophytes</taxon>
        <taxon>Chlorophyceae</taxon>
        <taxon>CS clade</taxon>
        <taxon>Chlamydomonadales</taxon>
        <taxon>Chlamydomonadaceae</taxon>
        <taxon>Chlamydomonas</taxon>
    </lineage>
</organism>
<dbReference type="InterPro" id="IPR020103">
    <property type="entry name" value="PsdUridine_synth_cat_dom_sf"/>
</dbReference>
<dbReference type="GO" id="GO:0005737">
    <property type="term" value="C:cytoplasm"/>
    <property type="evidence" value="ECO:0007669"/>
    <property type="project" value="TreeGrafter"/>
</dbReference>
<evidence type="ECO:0000256" key="2">
    <source>
        <dbReference type="ARBA" id="ARBA00022694"/>
    </source>
</evidence>
<evidence type="ECO:0000256" key="3">
    <source>
        <dbReference type="ARBA" id="ARBA00023235"/>
    </source>
</evidence>
<comment type="caution">
    <text evidence="6">The sequence shown here is derived from an EMBL/GenBank/DDBJ whole genome shotgun (WGS) entry which is preliminary data.</text>
</comment>
<reference evidence="6 7" key="1">
    <citation type="submission" date="2017-08" db="EMBL/GenBank/DDBJ databases">
        <title>Acidophilic green algal genome provides insights into adaptation to an acidic environment.</title>
        <authorList>
            <person name="Hirooka S."/>
            <person name="Hirose Y."/>
            <person name="Kanesaki Y."/>
            <person name="Higuchi S."/>
            <person name="Fujiwara T."/>
            <person name="Onuma R."/>
            <person name="Era A."/>
            <person name="Ohbayashi R."/>
            <person name="Uzuka A."/>
            <person name="Nozaki H."/>
            <person name="Yoshikawa H."/>
            <person name="Miyagishima S.Y."/>
        </authorList>
    </citation>
    <scope>NUCLEOTIDE SEQUENCE [LARGE SCALE GENOMIC DNA]</scope>
    <source>
        <strain evidence="6 7">NIES-2499</strain>
    </source>
</reference>
<dbReference type="EC" id="5.4.99.12" evidence="4"/>
<protein>
    <recommendedName>
        <fullName evidence="4">tRNA pseudouridine synthase</fullName>
        <ecNumber evidence="4">5.4.99.12</ecNumber>
    </recommendedName>
</protein>
<evidence type="ECO:0000313" key="7">
    <source>
        <dbReference type="Proteomes" id="UP000232323"/>
    </source>
</evidence>
<dbReference type="Pfam" id="PF01416">
    <property type="entry name" value="PseudoU_synth_1"/>
    <property type="match status" value="1"/>
</dbReference>
<keyword evidence="7" id="KW-1185">Reference proteome</keyword>
<dbReference type="EMBL" id="BEGY01000002">
    <property type="protein sequence ID" value="GAX73168.1"/>
    <property type="molecule type" value="Genomic_DNA"/>
</dbReference>
<dbReference type="Gene3D" id="3.30.70.660">
    <property type="entry name" value="Pseudouridine synthase I, catalytic domain, C-terminal subdomain"/>
    <property type="match status" value="1"/>
</dbReference>
<dbReference type="Proteomes" id="UP000232323">
    <property type="component" value="Unassembled WGS sequence"/>
</dbReference>
<dbReference type="InterPro" id="IPR020097">
    <property type="entry name" value="PsdUridine_synth_TruA_a/b_dom"/>
</dbReference>
<gene>
    <name evidence="6" type="ORF">CEUSTIGMA_g621.t1</name>
</gene>
<dbReference type="InterPro" id="IPR001406">
    <property type="entry name" value="PsdUridine_synth_TruA"/>
</dbReference>
<evidence type="ECO:0000313" key="6">
    <source>
        <dbReference type="EMBL" id="GAX73168.1"/>
    </source>
</evidence>
<dbReference type="GO" id="GO:0031119">
    <property type="term" value="P:tRNA pseudouridine synthesis"/>
    <property type="evidence" value="ECO:0007669"/>
    <property type="project" value="TreeGrafter"/>
</dbReference>
<accession>A0A250WQS0</accession>
<evidence type="ECO:0000256" key="4">
    <source>
        <dbReference type="RuleBase" id="RU003792"/>
    </source>
</evidence>
<dbReference type="InterPro" id="IPR020095">
    <property type="entry name" value="PsdUridine_synth_TruA_C"/>
</dbReference>
<dbReference type="AlphaFoldDB" id="A0A250WQS0"/>
<evidence type="ECO:0000259" key="5">
    <source>
        <dbReference type="Pfam" id="PF01416"/>
    </source>
</evidence>
<dbReference type="GO" id="GO:1990481">
    <property type="term" value="P:mRNA pseudouridine synthesis"/>
    <property type="evidence" value="ECO:0007669"/>
    <property type="project" value="TreeGrafter"/>
</dbReference>
<dbReference type="PANTHER" id="PTHR11142:SF5">
    <property type="entry name" value="TRNA PSEUDOURIDINE(38_39) SYNTHASE"/>
    <property type="match status" value="1"/>
</dbReference>
<dbReference type="HAMAP" id="MF_00171">
    <property type="entry name" value="TruA"/>
    <property type="match status" value="1"/>
</dbReference>
<dbReference type="GO" id="GO:0160147">
    <property type="term" value="F:tRNA pseudouridine(38-40) synthase activity"/>
    <property type="evidence" value="ECO:0007669"/>
    <property type="project" value="UniProtKB-EC"/>
</dbReference>
<dbReference type="NCBIfam" id="TIGR00071">
    <property type="entry name" value="hisT_truA"/>
    <property type="match status" value="1"/>
</dbReference>
<keyword evidence="3 4" id="KW-0413">Isomerase</keyword>
<dbReference type="InterPro" id="IPR020094">
    <property type="entry name" value="TruA/RsuA/RluB/E/F_N"/>
</dbReference>
<dbReference type="OrthoDB" id="25767at2759"/>
<dbReference type="GO" id="GO:0005634">
    <property type="term" value="C:nucleus"/>
    <property type="evidence" value="ECO:0007669"/>
    <property type="project" value="TreeGrafter"/>
</dbReference>
<comment type="catalytic activity">
    <reaction evidence="4">
        <text>uridine(38/39/40) in tRNA = pseudouridine(38/39/40) in tRNA</text>
        <dbReference type="Rhea" id="RHEA:22376"/>
        <dbReference type="Rhea" id="RHEA-COMP:10085"/>
        <dbReference type="Rhea" id="RHEA-COMP:10087"/>
        <dbReference type="ChEBI" id="CHEBI:65314"/>
        <dbReference type="ChEBI" id="CHEBI:65315"/>
        <dbReference type="EC" id="5.4.99.12"/>
    </reaction>
</comment>
<dbReference type="STRING" id="1157962.A0A250WQS0"/>